<accession>A0A1H1U9F7</accession>
<evidence type="ECO:0000256" key="8">
    <source>
        <dbReference type="SAM" id="SignalP"/>
    </source>
</evidence>
<keyword evidence="3 7" id="KW-1134">Transmembrane beta strand</keyword>
<dbReference type="InterPro" id="IPR039426">
    <property type="entry name" value="TonB-dep_rcpt-like"/>
</dbReference>
<protein>
    <submittedName>
        <fullName evidence="9">TonB-linked outer membrane protein, SusC/RagA family</fullName>
    </submittedName>
</protein>
<reference evidence="9 10" key="1">
    <citation type="submission" date="2016-10" db="EMBL/GenBank/DDBJ databases">
        <authorList>
            <person name="de Groot N.N."/>
        </authorList>
    </citation>
    <scope>NUCLEOTIDE SEQUENCE [LARGE SCALE GENOMIC DNA]</scope>
    <source>
        <strain evidence="9 10">MP1X4</strain>
    </source>
</reference>
<keyword evidence="5 7" id="KW-0472">Membrane</keyword>
<sequence length="1015" mass="110642">MKKIRLKLRSSLSCLMLLLLMILPAMSFAQGGKIAIKGTVKDTFGVTLPGVTVVIKGTSLGTQTATDGTFSISAPADATLVFSYLGFDSREIAIANKGDISVVMTSNNKALDDVVVVGYGTQKKENLTGSIAVVNVKDADKRTTFDVARELQGQVAGVEVNGSGVPGEGVTIHIHGVSSLTNNNPLYVIDGVPTMTPFDFPTGDIETIQIIKDASASAIYGFRAGAGVILITTKKGKNGPLKISYNAYFGEQKNPKELSVTDRLGYQKIADAAETNAGISLAPGNDPTSSSYISNVNTNWQKAAFKTGYTQNHDLGFSGGNESAAYSVNFGYYNQTGTVVAGPYYKRYNMSANLQGKKGIFSYGAKMAYTEAYYRNLAYPRLHGTGNEIVDLITAIPTMPVYDASRLGGYGGVDQNTQRAISLNMIGVNNLITNESQHDRFLGSAWANVEIIKNLNYHIAVSYDRTDYRNFYFEPTYDLGWFYPSVNAYYSDARGEPFTSLIEQTLSYKINAGKHHVEVLAGTAYQKDSNNTILGEATNLQQPYLYAFDNVSNTTEKTVFGNSGVRYLYSPIFGRMNYDYDGRYLLTANYRRDGSSQLTPQYRYGNFYGISAGWNIAKEHFIQLPEQISLLKLRAGYGILGNIEALSYYPYQTVVNSNASYVFGNTLANGTTQTQVFSQDNQWEKKATKNIGIDANLFNDRLTFTAEYYNDKITGILLAVPIPLSVGATNVPVVNAATFTNQGIDLSVAYHSKPQGGFHYDISANASTLKNKVLSLGNGNNPIYGAYSKTAVGGEVGELYGYVSQGIFQNAADLKNHATQIGATVGDEKFKDINGDGQITDADQTYLGSAIPKFYFGFNFSATYKAFDASFFIQGNTGSKIADGVYQALMTGQYTNASTDELNFWTPTNTNTNVPRPVIGDPNGNNRNSDRFVQSGSYARLQTAQLGYTIPSSILNRTHALKSFRIYLSGQNLFTITKYKGFDPDYINDGTINRGFDYGSFPNPRTLLVGVQVGL</sequence>
<dbReference type="PROSITE" id="PS52016">
    <property type="entry name" value="TONB_DEPENDENT_REC_3"/>
    <property type="match status" value="1"/>
</dbReference>
<keyword evidence="8" id="KW-0732">Signal</keyword>
<keyword evidence="2 7" id="KW-0813">Transport</keyword>
<evidence type="ECO:0000256" key="5">
    <source>
        <dbReference type="ARBA" id="ARBA00023136"/>
    </source>
</evidence>
<evidence type="ECO:0000256" key="7">
    <source>
        <dbReference type="PROSITE-ProRule" id="PRU01360"/>
    </source>
</evidence>
<dbReference type="NCBIfam" id="TIGR04057">
    <property type="entry name" value="SusC_RagA_signa"/>
    <property type="match status" value="1"/>
</dbReference>
<feature type="signal peptide" evidence="8">
    <location>
        <begin position="1"/>
        <end position="29"/>
    </location>
</feature>
<dbReference type="InterPro" id="IPR023996">
    <property type="entry name" value="TonB-dep_OMP_SusC/RagA"/>
</dbReference>
<dbReference type="Pfam" id="PF13715">
    <property type="entry name" value="CarbopepD_reg_2"/>
    <property type="match status" value="1"/>
</dbReference>
<dbReference type="SUPFAM" id="SSF56935">
    <property type="entry name" value="Porins"/>
    <property type="match status" value="1"/>
</dbReference>
<dbReference type="NCBIfam" id="TIGR04056">
    <property type="entry name" value="OMP_RagA_SusC"/>
    <property type="match status" value="1"/>
</dbReference>
<dbReference type="Gene3D" id="2.60.40.1120">
    <property type="entry name" value="Carboxypeptidase-like, regulatory domain"/>
    <property type="match status" value="1"/>
</dbReference>
<dbReference type="InterPro" id="IPR023997">
    <property type="entry name" value="TonB-dep_OMP_SusC/RagA_CS"/>
</dbReference>
<dbReference type="InterPro" id="IPR036942">
    <property type="entry name" value="Beta-barrel_TonB_sf"/>
</dbReference>
<dbReference type="Gene3D" id="2.170.130.10">
    <property type="entry name" value="TonB-dependent receptor, plug domain"/>
    <property type="match status" value="1"/>
</dbReference>
<dbReference type="GO" id="GO:0009279">
    <property type="term" value="C:cell outer membrane"/>
    <property type="evidence" value="ECO:0007669"/>
    <property type="project" value="UniProtKB-SubCell"/>
</dbReference>
<keyword evidence="6 7" id="KW-0998">Cell outer membrane</keyword>
<dbReference type="SUPFAM" id="SSF49464">
    <property type="entry name" value="Carboxypeptidase regulatory domain-like"/>
    <property type="match status" value="1"/>
</dbReference>
<evidence type="ECO:0000313" key="10">
    <source>
        <dbReference type="Proteomes" id="UP000199679"/>
    </source>
</evidence>
<name>A0A1H1U9F7_MUCMA</name>
<evidence type="ECO:0000256" key="4">
    <source>
        <dbReference type="ARBA" id="ARBA00022692"/>
    </source>
</evidence>
<dbReference type="InterPro" id="IPR037066">
    <property type="entry name" value="Plug_dom_sf"/>
</dbReference>
<feature type="chain" id="PRO_5009262019" evidence="8">
    <location>
        <begin position="30"/>
        <end position="1015"/>
    </location>
</feature>
<evidence type="ECO:0000256" key="6">
    <source>
        <dbReference type="ARBA" id="ARBA00023237"/>
    </source>
</evidence>
<keyword evidence="4 7" id="KW-0812">Transmembrane</keyword>
<organism evidence="9 10">
    <name type="scientific">Mucilaginibacter mallensis</name>
    <dbReference type="NCBI Taxonomy" id="652787"/>
    <lineage>
        <taxon>Bacteria</taxon>
        <taxon>Pseudomonadati</taxon>
        <taxon>Bacteroidota</taxon>
        <taxon>Sphingobacteriia</taxon>
        <taxon>Sphingobacteriales</taxon>
        <taxon>Sphingobacteriaceae</taxon>
        <taxon>Mucilaginibacter</taxon>
    </lineage>
</organism>
<evidence type="ECO:0000256" key="2">
    <source>
        <dbReference type="ARBA" id="ARBA00022448"/>
    </source>
</evidence>
<keyword evidence="10" id="KW-1185">Reference proteome</keyword>
<evidence type="ECO:0000256" key="3">
    <source>
        <dbReference type="ARBA" id="ARBA00022452"/>
    </source>
</evidence>
<evidence type="ECO:0000313" key="9">
    <source>
        <dbReference type="EMBL" id="SDS69132.1"/>
    </source>
</evidence>
<comment type="subcellular location">
    <subcellularLocation>
        <location evidence="1 7">Cell outer membrane</location>
        <topology evidence="1 7">Multi-pass membrane protein</topology>
    </subcellularLocation>
</comment>
<comment type="similarity">
    <text evidence="7">Belongs to the TonB-dependent receptor family.</text>
</comment>
<evidence type="ECO:0000256" key="1">
    <source>
        <dbReference type="ARBA" id="ARBA00004571"/>
    </source>
</evidence>
<proteinExistence type="inferred from homology"/>
<dbReference type="Proteomes" id="UP000199679">
    <property type="component" value="Chromosome I"/>
</dbReference>
<gene>
    <name evidence="9" type="ORF">SAMN05216490_1621</name>
</gene>
<dbReference type="Gene3D" id="2.40.170.20">
    <property type="entry name" value="TonB-dependent receptor, beta-barrel domain"/>
    <property type="match status" value="1"/>
</dbReference>
<dbReference type="STRING" id="652787.SAMN05216490_1621"/>
<dbReference type="AlphaFoldDB" id="A0A1H1U9F7"/>
<dbReference type="InterPro" id="IPR008969">
    <property type="entry name" value="CarboxyPept-like_regulatory"/>
</dbReference>
<dbReference type="EMBL" id="LT629740">
    <property type="protein sequence ID" value="SDS69132.1"/>
    <property type="molecule type" value="Genomic_DNA"/>
</dbReference>